<feature type="signal peptide" evidence="1">
    <location>
        <begin position="1"/>
        <end position="22"/>
    </location>
</feature>
<keyword evidence="3" id="KW-1185">Reference proteome</keyword>
<evidence type="ECO:0000256" key="1">
    <source>
        <dbReference type="SAM" id="SignalP"/>
    </source>
</evidence>
<proteinExistence type="predicted"/>
<organism evidence="2 3">
    <name type="scientific">Noviluteimonas gilva</name>
    <dbReference type="NCBI Taxonomy" id="2682097"/>
    <lineage>
        <taxon>Bacteria</taxon>
        <taxon>Pseudomonadati</taxon>
        <taxon>Pseudomonadota</taxon>
        <taxon>Gammaproteobacteria</taxon>
        <taxon>Lysobacterales</taxon>
        <taxon>Lysobacteraceae</taxon>
        <taxon>Noviluteimonas</taxon>
    </lineage>
</organism>
<accession>A0A7C9HU02</accession>
<evidence type="ECO:0008006" key="4">
    <source>
        <dbReference type="Google" id="ProtNLM"/>
    </source>
</evidence>
<name>A0A7C9HU02_9GAMM</name>
<dbReference type="AlphaFoldDB" id="A0A7C9HU02"/>
<reference evidence="2 3" key="1">
    <citation type="submission" date="2019-12" db="EMBL/GenBank/DDBJ databases">
        <authorList>
            <person name="Xu J."/>
        </authorList>
    </citation>
    <scope>NUCLEOTIDE SEQUENCE [LARGE SCALE GENOMIC DNA]</scope>
    <source>
        <strain evidence="2 3">HX-5-24</strain>
    </source>
</reference>
<feature type="chain" id="PRO_5028929557" description="DUF2846 domain-containing protein" evidence="1">
    <location>
        <begin position="23"/>
        <end position="202"/>
    </location>
</feature>
<dbReference type="Proteomes" id="UP000479692">
    <property type="component" value="Unassembled WGS sequence"/>
</dbReference>
<evidence type="ECO:0000313" key="3">
    <source>
        <dbReference type="Proteomes" id="UP000479692"/>
    </source>
</evidence>
<comment type="caution">
    <text evidence="2">The sequence shown here is derived from an EMBL/GenBank/DDBJ whole genome shotgun (WGS) entry which is preliminary data.</text>
</comment>
<protein>
    <recommendedName>
        <fullName evidence="4">DUF2846 domain-containing protein</fullName>
    </recommendedName>
</protein>
<dbReference type="RefSeq" id="WP_156640366.1">
    <property type="nucleotide sequence ID" value="NZ_WOXT01000001.1"/>
</dbReference>
<evidence type="ECO:0000313" key="2">
    <source>
        <dbReference type="EMBL" id="MUV13278.1"/>
    </source>
</evidence>
<gene>
    <name evidence="2" type="ORF">GN331_03560</name>
</gene>
<keyword evidence="1" id="KW-0732">Signal</keyword>
<sequence length="202" mass="22650">MIRKLRLFALLSLLFASTFAFAAETGKHAENQSPVPAEGKALVVFVRSSFVGNNISASVYEAPDGETKFIGIVQNKQKVAYQAEPGVHRFMVIAENADFVDATLEAGKTYYILVSPRMGAWKARFSLLPIHPDAKAEYSTQSADFKKWMEKTNFVEVTPSNQAWYEKHKADIEEKKADYLKKWTVMLPQDKAVLTIKPEDGV</sequence>
<dbReference type="EMBL" id="WOXT01000001">
    <property type="protein sequence ID" value="MUV13278.1"/>
    <property type="molecule type" value="Genomic_DNA"/>
</dbReference>